<evidence type="ECO:0000313" key="5">
    <source>
        <dbReference type="EMBL" id="WXA96115.1"/>
    </source>
</evidence>
<reference evidence="5 6" key="1">
    <citation type="submission" date="2021-12" db="EMBL/GenBank/DDBJ databases">
        <title>Discovery of the Pendulisporaceae a myxobacterial family with distinct sporulation behavior and unique specialized metabolism.</title>
        <authorList>
            <person name="Garcia R."/>
            <person name="Popoff A."/>
            <person name="Bader C.D."/>
            <person name="Loehr J."/>
            <person name="Walesch S."/>
            <person name="Walt C."/>
            <person name="Boldt J."/>
            <person name="Bunk B."/>
            <person name="Haeckl F.J.F.P.J."/>
            <person name="Gunesch A.P."/>
            <person name="Birkelbach J."/>
            <person name="Nuebel U."/>
            <person name="Pietschmann T."/>
            <person name="Bach T."/>
            <person name="Mueller R."/>
        </authorList>
    </citation>
    <scope>NUCLEOTIDE SEQUENCE [LARGE SCALE GENOMIC DNA]</scope>
    <source>
        <strain evidence="5 6">MSr12523</strain>
    </source>
</reference>
<dbReference type="Gene3D" id="2.60.120.200">
    <property type="match status" value="1"/>
</dbReference>
<gene>
    <name evidence="5" type="ORF">LZC95_04585</name>
</gene>
<evidence type="ECO:0000313" key="6">
    <source>
        <dbReference type="Proteomes" id="UP001379533"/>
    </source>
</evidence>
<dbReference type="SUPFAM" id="SSF48230">
    <property type="entry name" value="Chondroitin AC/alginate lyase"/>
    <property type="match status" value="1"/>
</dbReference>
<dbReference type="Gene3D" id="2.60.40.10">
    <property type="entry name" value="Immunoglobulins"/>
    <property type="match status" value="1"/>
</dbReference>
<sequence>MRIEVPPAFRLSRRGLLGGLGSMLALFPACGDGNGDGQGTNATTDPKGDGGAMVGDAAVPRSFRHPGLLHTEEDFARMRAKIAAGAQPWVDGYGALTRSGRAQLGSVPHPLQTVDRGGSGENFRTMVEDLERAYQFALRWKVSGDTAYADLAVQFLDAWSSTMTTLTGSADRFIAAGLYGYQWANAAEIMRTYPAWPAASVARVQKLLLEVFYPLCHDFLLEHNGAVITNYWASWDLLTLCGILAIGAFCDRVDIYNEAIDYFQNGRGNGAIAHAVYMIHPGYLGQWQESGRDQGHSTLGISCLASLCEMAWNQGDDLYGYDNNRFLAGAQYVAKSNLKDATGKSYELPFSTYVNNQGTMTAVSTAGMPNLRPCWESIYNHYVNRKGLAAPWVSAIAAQIRPEGGTWNGDDPSFGTLTHSLDPIAEGRAPSGLTGRVVGGKVLLSWWGSAHATGYQVKRSASAGGPFESLARVDEPCTYTDAPGHGVWHYSVAAMGAGGESLASNVVRIALPTEARLQLQDGALKGGASWGDGGVLLLDGASGHLELPQGGLSELGDFTIALWVYWNKATANTRVFDFGSSDIAYMALLPRDASGILRFAMTGTTYYGEQSIRAKSALPTTAWVHLAVTLSGTAGTLYVNGAVAGTNDAIALAPFQLGRTTRNWLGRSQYASDPYFDGRMRDLRIISGALGPSEIAALAK</sequence>
<dbReference type="Proteomes" id="UP001379533">
    <property type="component" value="Chromosome"/>
</dbReference>
<dbReference type="Pfam" id="PF05426">
    <property type="entry name" value="Alginate_lyase"/>
    <property type="match status" value="1"/>
</dbReference>
<accession>A0ABZ2KEV8</accession>
<dbReference type="InterPro" id="IPR013783">
    <property type="entry name" value="Ig-like_fold"/>
</dbReference>
<keyword evidence="3 5" id="KW-0456">Lyase</keyword>
<proteinExistence type="predicted"/>
<evidence type="ECO:0000256" key="3">
    <source>
        <dbReference type="ARBA" id="ARBA00023239"/>
    </source>
</evidence>
<dbReference type="Gene3D" id="1.50.10.100">
    <property type="entry name" value="Chondroitin AC/alginate lyase"/>
    <property type="match status" value="1"/>
</dbReference>
<protein>
    <submittedName>
        <fullName evidence="5">Alginate lyase family protein</fullName>
    </submittedName>
</protein>
<feature type="domain" description="LamG-like jellyroll fold" evidence="4">
    <location>
        <begin position="556"/>
        <end position="693"/>
    </location>
</feature>
<evidence type="ECO:0000256" key="2">
    <source>
        <dbReference type="ARBA" id="ARBA00023157"/>
    </source>
</evidence>
<name>A0ABZ2KEV8_9BACT</name>
<dbReference type="InterPro" id="IPR008929">
    <property type="entry name" value="Chondroitin_lyas"/>
</dbReference>
<dbReference type="InterPro" id="IPR013320">
    <property type="entry name" value="ConA-like_dom_sf"/>
</dbReference>
<dbReference type="InterPro" id="IPR008397">
    <property type="entry name" value="Alginate_lyase_dom"/>
</dbReference>
<dbReference type="SMART" id="SM00560">
    <property type="entry name" value="LamGL"/>
    <property type="match status" value="1"/>
</dbReference>
<dbReference type="EMBL" id="CP089982">
    <property type="protein sequence ID" value="WXA96115.1"/>
    <property type="molecule type" value="Genomic_DNA"/>
</dbReference>
<dbReference type="Pfam" id="PF13385">
    <property type="entry name" value="Laminin_G_3"/>
    <property type="match status" value="1"/>
</dbReference>
<organism evidence="5 6">
    <name type="scientific">Pendulispora brunnea</name>
    <dbReference type="NCBI Taxonomy" id="2905690"/>
    <lineage>
        <taxon>Bacteria</taxon>
        <taxon>Pseudomonadati</taxon>
        <taxon>Myxococcota</taxon>
        <taxon>Myxococcia</taxon>
        <taxon>Myxococcales</taxon>
        <taxon>Sorangiineae</taxon>
        <taxon>Pendulisporaceae</taxon>
        <taxon>Pendulispora</taxon>
    </lineage>
</organism>
<evidence type="ECO:0000259" key="4">
    <source>
        <dbReference type="SMART" id="SM00560"/>
    </source>
</evidence>
<dbReference type="GO" id="GO:0016829">
    <property type="term" value="F:lyase activity"/>
    <property type="evidence" value="ECO:0007669"/>
    <property type="project" value="UniProtKB-KW"/>
</dbReference>
<keyword evidence="6" id="KW-1185">Reference proteome</keyword>
<keyword evidence="2" id="KW-1015">Disulfide bond</keyword>
<dbReference type="RefSeq" id="WP_394846726.1">
    <property type="nucleotide sequence ID" value="NZ_CP089982.1"/>
</dbReference>
<evidence type="ECO:0000256" key="1">
    <source>
        <dbReference type="ARBA" id="ARBA00022729"/>
    </source>
</evidence>
<dbReference type="InterPro" id="IPR006558">
    <property type="entry name" value="LamG-like"/>
</dbReference>
<dbReference type="SUPFAM" id="SSF49899">
    <property type="entry name" value="Concanavalin A-like lectins/glucanases"/>
    <property type="match status" value="1"/>
</dbReference>
<keyword evidence="1" id="KW-0732">Signal</keyword>